<dbReference type="SUPFAM" id="SSF46785">
    <property type="entry name" value="Winged helix' DNA-binding domain"/>
    <property type="match status" value="1"/>
</dbReference>
<dbReference type="PANTHER" id="PTHR43537:SF47">
    <property type="entry name" value="REGULATORY PROTEIN GNTR HTH"/>
    <property type="match status" value="1"/>
</dbReference>
<dbReference type="GO" id="GO:0003700">
    <property type="term" value="F:DNA-binding transcription factor activity"/>
    <property type="evidence" value="ECO:0007669"/>
    <property type="project" value="InterPro"/>
</dbReference>
<dbReference type="Pfam" id="PF00392">
    <property type="entry name" value="GntR"/>
    <property type="match status" value="1"/>
</dbReference>
<dbReference type="AlphaFoldDB" id="A0A1H4JSB1"/>
<protein>
    <submittedName>
        <fullName evidence="5">DNA-binding transcriptional regulator, FadR family</fullName>
    </submittedName>
</protein>
<dbReference type="InterPro" id="IPR036388">
    <property type="entry name" value="WH-like_DNA-bd_sf"/>
</dbReference>
<proteinExistence type="predicted"/>
<dbReference type="SMART" id="SM00895">
    <property type="entry name" value="FCD"/>
    <property type="match status" value="1"/>
</dbReference>
<dbReference type="Gene3D" id="1.20.120.530">
    <property type="entry name" value="GntR ligand-binding domain-like"/>
    <property type="match status" value="1"/>
</dbReference>
<keyword evidence="2 5" id="KW-0238">DNA-binding</keyword>
<evidence type="ECO:0000313" key="5">
    <source>
        <dbReference type="EMBL" id="SEB48815.1"/>
    </source>
</evidence>
<dbReference type="PRINTS" id="PR00035">
    <property type="entry name" value="HTHGNTR"/>
</dbReference>
<dbReference type="InterPro" id="IPR036390">
    <property type="entry name" value="WH_DNA-bd_sf"/>
</dbReference>
<name>A0A1H4JSB1_9MICC</name>
<dbReference type="Gene3D" id="1.10.10.10">
    <property type="entry name" value="Winged helix-like DNA-binding domain superfamily/Winged helix DNA-binding domain"/>
    <property type="match status" value="1"/>
</dbReference>
<keyword evidence="1" id="KW-0805">Transcription regulation</keyword>
<dbReference type="InterPro" id="IPR008920">
    <property type="entry name" value="TF_FadR/GntR_C"/>
</dbReference>
<dbReference type="GO" id="GO:0003677">
    <property type="term" value="F:DNA binding"/>
    <property type="evidence" value="ECO:0007669"/>
    <property type="project" value="UniProtKB-KW"/>
</dbReference>
<evidence type="ECO:0000256" key="3">
    <source>
        <dbReference type="ARBA" id="ARBA00023163"/>
    </source>
</evidence>
<dbReference type="STRING" id="156980.SAMN04489745_0337"/>
<dbReference type="Proteomes" id="UP000182652">
    <property type="component" value="Unassembled WGS sequence"/>
</dbReference>
<evidence type="ECO:0000256" key="2">
    <source>
        <dbReference type="ARBA" id="ARBA00023125"/>
    </source>
</evidence>
<sequence>MSYSYGVHHLHPTVRNVPLSVQIGTQLREQIMNGTWPIGTKVPGEHDLVKTFGTSRNTVREALRALVHLGLLESRPGDGTYVRSTSELGAVLGRRVTEESTKEVFEVREALEVQAARLAAQRITVEQIDALRALLKERYEGATVTDRLNADVKFHHLIVAASDNPLIVELHRGLEPAVIHDESNYTSMGSDDFLRAEHEAILDALAGHDPDGAVAATLQLLDAAAEKRGND</sequence>
<organism evidence="5 6">
    <name type="scientific">Arthrobacter woluwensis</name>
    <dbReference type="NCBI Taxonomy" id="156980"/>
    <lineage>
        <taxon>Bacteria</taxon>
        <taxon>Bacillati</taxon>
        <taxon>Actinomycetota</taxon>
        <taxon>Actinomycetes</taxon>
        <taxon>Micrococcales</taxon>
        <taxon>Micrococcaceae</taxon>
        <taxon>Arthrobacter</taxon>
    </lineage>
</organism>
<dbReference type="RefSeq" id="WP_074783932.1">
    <property type="nucleotide sequence ID" value="NZ_FNSN01000003.1"/>
</dbReference>
<dbReference type="Pfam" id="PF07729">
    <property type="entry name" value="FCD"/>
    <property type="match status" value="1"/>
</dbReference>
<accession>A0A1H4JSB1</accession>
<evidence type="ECO:0000256" key="1">
    <source>
        <dbReference type="ARBA" id="ARBA00023015"/>
    </source>
</evidence>
<dbReference type="SMART" id="SM00345">
    <property type="entry name" value="HTH_GNTR"/>
    <property type="match status" value="1"/>
</dbReference>
<feature type="domain" description="HTH gntR-type" evidence="4">
    <location>
        <begin position="17"/>
        <end position="85"/>
    </location>
</feature>
<dbReference type="InterPro" id="IPR011711">
    <property type="entry name" value="GntR_C"/>
</dbReference>
<dbReference type="SUPFAM" id="SSF48008">
    <property type="entry name" value="GntR ligand-binding domain-like"/>
    <property type="match status" value="1"/>
</dbReference>
<evidence type="ECO:0000259" key="4">
    <source>
        <dbReference type="PROSITE" id="PS50949"/>
    </source>
</evidence>
<evidence type="ECO:0000313" key="6">
    <source>
        <dbReference type="Proteomes" id="UP000182652"/>
    </source>
</evidence>
<dbReference type="EMBL" id="FNSN01000003">
    <property type="protein sequence ID" value="SEB48815.1"/>
    <property type="molecule type" value="Genomic_DNA"/>
</dbReference>
<reference evidence="5 6" key="1">
    <citation type="submission" date="2016-10" db="EMBL/GenBank/DDBJ databases">
        <authorList>
            <person name="de Groot N.N."/>
        </authorList>
    </citation>
    <scope>NUCLEOTIDE SEQUENCE [LARGE SCALE GENOMIC DNA]</scope>
    <source>
        <strain evidence="5 6">DSM 10495</strain>
    </source>
</reference>
<keyword evidence="6" id="KW-1185">Reference proteome</keyword>
<keyword evidence="3" id="KW-0804">Transcription</keyword>
<dbReference type="CDD" id="cd07377">
    <property type="entry name" value="WHTH_GntR"/>
    <property type="match status" value="1"/>
</dbReference>
<dbReference type="InterPro" id="IPR000524">
    <property type="entry name" value="Tscrpt_reg_HTH_GntR"/>
</dbReference>
<dbReference type="PANTHER" id="PTHR43537">
    <property type="entry name" value="TRANSCRIPTIONAL REGULATOR, GNTR FAMILY"/>
    <property type="match status" value="1"/>
</dbReference>
<dbReference type="PROSITE" id="PS50949">
    <property type="entry name" value="HTH_GNTR"/>
    <property type="match status" value="1"/>
</dbReference>
<gene>
    <name evidence="5" type="ORF">SAMN04489745_0337</name>
</gene>